<feature type="transmembrane region" description="Helical" evidence="1">
    <location>
        <begin position="77"/>
        <end position="96"/>
    </location>
</feature>
<feature type="transmembrane region" description="Helical" evidence="1">
    <location>
        <begin position="102"/>
        <end position="121"/>
    </location>
</feature>
<dbReference type="GeneID" id="92354754"/>
<accession>A0AAT9GSR4</accession>
<keyword evidence="1" id="KW-1133">Transmembrane helix</keyword>
<organism evidence="2">
    <name type="scientific">Sulfurisphaera javensis</name>
    <dbReference type="NCBI Taxonomy" id="2049879"/>
    <lineage>
        <taxon>Archaea</taxon>
        <taxon>Thermoproteota</taxon>
        <taxon>Thermoprotei</taxon>
        <taxon>Sulfolobales</taxon>
        <taxon>Sulfolobaceae</taxon>
        <taxon>Sulfurisphaera</taxon>
    </lineage>
</organism>
<dbReference type="AlphaFoldDB" id="A0AAT9GSR4"/>
<evidence type="ECO:0008006" key="3">
    <source>
        <dbReference type="Google" id="ProtNLM"/>
    </source>
</evidence>
<keyword evidence="1" id="KW-0472">Membrane</keyword>
<feature type="transmembrane region" description="Helical" evidence="1">
    <location>
        <begin position="17"/>
        <end position="42"/>
    </location>
</feature>
<feature type="transmembrane region" description="Helical" evidence="1">
    <location>
        <begin position="142"/>
        <end position="165"/>
    </location>
</feature>
<proteinExistence type="predicted"/>
<dbReference type="SUPFAM" id="SSF103473">
    <property type="entry name" value="MFS general substrate transporter"/>
    <property type="match status" value="1"/>
</dbReference>
<dbReference type="InterPro" id="IPR036259">
    <property type="entry name" value="MFS_trans_sf"/>
</dbReference>
<dbReference type="EMBL" id="AP031322">
    <property type="protein sequence ID" value="BFH73857.1"/>
    <property type="molecule type" value="Genomic_DNA"/>
</dbReference>
<dbReference type="Gene3D" id="1.20.1250.20">
    <property type="entry name" value="MFS general substrate transporter like domains"/>
    <property type="match status" value="1"/>
</dbReference>
<protein>
    <recommendedName>
        <fullName evidence="3">MFS transporter</fullName>
    </recommendedName>
</protein>
<dbReference type="RefSeq" id="WP_369609416.1">
    <property type="nucleotide sequence ID" value="NZ_AP031322.1"/>
</dbReference>
<keyword evidence="1" id="KW-0812">Transmembrane</keyword>
<dbReference type="KEGG" id="sjv:SJAV_18010"/>
<evidence type="ECO:0000256" key="1">
    <source>
        <dbReference type="SAM" id="Phobius"/>
    </source>
</evidence>
<feature type="transmembrane region" description="Helical" evidence="1">
    <location>
        <begin position="48"/>
        <end position="68"/>
    </location>
</feature>
<gene>
    <name evidence="2" type="ORF">SJAV_18010</name>
</gene>
<name>A0AAT9GSR4_9CREN</name>
<reference evidence="2" key="1">
    <citation type="submission" date="2024-03" db="EMBL/GenBank/DDBJ databases">
        <title>Complete genome sequence of Sulfurisphaera javensis strain KD-1.</title>
        <authorList>
            <person name="Sakai H."/>
            <person name="Nur N."/>
            <person name="Suwanto A."/>
            <person name="Kurosawa N."/>
        </authorList>
    </citation>
    <scope>NUCLEOTIDE SEQUENCE</scope>
    <source>
        <strain evidence="2">KD-1</strain>
    </source>
</reference>
<evidence type="ECO:0000313" key="2">
    <source>
        <dbReference type="EMBL" id="BFH73857.1"/>
    </source>
</evidence>
<sequence>MKNGVKKVFSDKILRGLLFYQIVSLLPLNLIFLFVVFLIYYVLKLSPLLLGLTYVLPMFGSFIGNFIAYKTKIKNKFLLALLLILPDFSPIAYYFVKNVEELFLAYLVFIVSSIIGSYTSYYTSLAIFKIIPEEVFATTDSVISSISSVFDYAFTVLSSIIISFISYHIAVIIGVILMTVIDLYFVPTFWIKIIEMKEK</sequence>
<feature type="transmembrane region" description="Helical" evidence="1">
    <location>
        <begin position="171"/>
        <end position="191"/>
    </location>
</feature>